<protein>
    <submittedName>
        <fullName evidence="3">DUF1254 domain-containing protein</fullName>
    </submittedName>
</protein>
<reference evidence="3 4" key="1">
    <citation type="submission" date="2020-08" db="EMBL/GenBank/DDBJ databases">
        <title>A Genomic Blueprint of the Chicken Gut Microbiome.</title>
        <authorList>
            <person name="Gilroy R."/>
            <person name="Ravi A."/>
            <person name="Getino M."/>
            <person name="Pursley I."/>
            <person name="Horton D.L."/>
            <person name="Alikhan N.-F."/>
            <person name="Baker D."/>
            <person name="Gharbi K."/>
            <person name="Hall N."/>
            <person name="Watson M."/>
            <person name="Adriaenssens E.M."/>
            <person name="Foster-Nyarko E."/>
            <person name="Jarju S."/>
            <person name="Secka A."/>
            <person name="Antonio M."/>
            <person name="Oren A."/>
            <person name="Chaudhuri R."/>
            <person name="La Ragione R.M."/>
            <person name="Hildebrand F."/>
            <person name="Pallen M.J."/>
        </authorList>
    </citation>
    <scope>NUCLEOTIDE SEQUENCE [LARGE SCALE GENOMIC DNA]</scope>
    <source>
        <strain evidence="3 4">Sa2CUA9</strain>
    </source>
</reference>
<keyword evidence="4" id="KW-1185">Reference proteome</keyword>
<dbReference type="Pfam" id="PF06863">
    <property type="entry name" value="DUF1254"/>
    <property type="match status" value="1"/>
</dbReference>
<name>A0ABR8TYF2_9CELL</name>
<dbReference type="Pfam" id="PF06742">
    <property type="entry name" value="DUF1214"/>
    <property type="match status" value="1"/>
</dbReference>
<dbReference type="PANTHER" id="PTHR36509">
    <property type="entry name" value="BLL3101 PROTEIN"/>
    <property type="match status" value="1"/>
</dbReference>
<evidence type="ECO:0000259" key="2">
    <source>
        <dbReference type="Pfam" id="PF06863"/>
    </source>
</evidence>
<dbReference type="Gene3D" id="2.60.120.600">
    <property type="entry name" value="Domain of unknown function DUF1214, C-terminal domain"/>
    <property type="match status" value="1"/>
</dbReference>
<feature type="domain" description="DUF1214" evidence="1">
    <location>
        <begin position="320"/>
        <end position="426"/>
    </location>
</feature>
<dbReference type="SUPFAM" id="SSF160935">
    <property type="entry name" value="VPA0735-like"/>
    <property type="match status" value="1"/>
</dbReference>
<proteinExistence type="predicted"/>
<comment type="caution">
    <text evidence="3">The sequence shown here is derived from an EMBL/GenBank/DDBJ whole genome shotgun (WGS) entry which is preliminary data.</text>
</comment>
<dbReference type="InterPro" id="IPR010621">
    <property type="entry name" value="DUF1214"/>
</dbReference>
<gene>
    <name evidence="3" type="ORF">H9641_08855</name>
</gene>
<dbReference type="InterPro" id="IPR037049">
    <property type="entry name" value="DUF1214_C_sf"/>
</dbReference>
<dbReference type="InterPro" id="IPR037050">
    <property type="entry name" value="DUF1254_sf"/>
</dbReference>
<dbReference type="Proteomes" id="UP000655570">
    <property type="component" value="Unassembled WGS sequence"/>
</dbReference>
<dbReference type="EMBL" id="JACSQF010000007">
    <property type="protein sequence ID" value="MBD7980823.1"/>
    <property type="molecule type" value="Genomic_DNA"/>
</dbReference>
<feature type="domain" description="DUF1254" evidence="2">
    <location>
        <begin position="46"/>
        <end position="182"/>
    </location>
</feature>
<dbReference type="Gene3D" id="2.60.40.1610">
    <property type="entry name" value="Domain of unknown function DUF1254"/>
    <property type="match status" value="1"/>
</dbReference>
<accession>A0ABR8TYF2</accession>
<dbReference type="PANTHER" id="PTHR36509:SF2">
    <property type="entry name" value="BLL3101 PROTEIN"/>
    <property type="match status" value="1"/>
</dbReference>
<evidence type="ECO:0000313" key="3">
    <source>
        <dbReference type="EMBL" id="MBD7980823.1"/>
    </source>
</evidence>
<organism evidence="3 4">
    <name type="scientific">Oerskovia merdavium</name>
    <dbReference type="NCBI Taxonomy" id="2762227"/>
    <lineage>
        <taxon>Bacteria</taxon>
        <taxon>Bacillati</taxon>
        <taxon>Actinomycetota</taxon>
        <taxon>Actinomycetes</taxon>
        <taxon>Micrococcales</taxon>
        <taxon>Cellulomonadaceae</taxon>
        <taxon>Oerskovia</taxon>
    </lineage>
</organism>
<dbReference type="RefSeq" id="WP_191802908.1">
    <property type="nucleotide sequence ID" value="NZ_JACSQF010000007.1"/>
</dbReference>
<evidence type="ECO:0000313" key="4">
    <source>
        <dbReference type="Proteomes" id="UP000655570"/>
    </source>
</evidence>
<dbReference type="InterPro" id="IPR010679">
    <property type="entry name" value="DUF1254"/>
</dbReference>
<evidence type="ECO:0000259" key="1">
    <source>
        <dbReference type="Pfam" id="PF06742"/>
    </source>
</evidence>
<sequence>MGKLSNDLRTLSHEAYLYLYPLVTMDLTRRQGTNVEAGVRPGFGPPNTFHHLRAFPPADFRAVVRPNFDTLYANLWLDLTDGPVLLHVPDTDDRYYMLPLLDMWTDVFATIGKRTTGTGAGDYLVVGPDYEGELTEFYDDLPEEVALIVAPTPHVWAIGRIQTNGPADYPAVHAVQDGMSVRALGDRPPFVIDPTADTRTEPLRQVDALSAVDFFTYATRLLDTNPPHPTDFSVLARIGALGVVPGDEFDPGQFDEAEIVEIEAGAASARELLGASQATLGIAVNGWSLFREPMGVYGNYYLQRAFVTLVGLGANPVEDAIYPFLVEDADGEVVNGDHDYVLHFDADELPPAEAFWSVTMYDAEGFQVANVLDRFAIGDRDDLRYGADGSLDLYLQHESPGPDRESNWLPAPRGPVGVTMRLYAPRPEALDGRWVPPVVRKV</sequence>